<keyword evidence="3 5" id="KW-1133">Transmembrane helix</keyword>
<dbReference type="AlphaFoldDB" id="A0A7Z9E4L7"/>
<dbReference type="PANTHER" id="PTHR42723">
    <property type="entry name" value="CHLOROPHYLL SYNTHASE"/>
    <property type="match status" value="1"/>
</dbReference>
<accession>A0A7Z9E4L7</accession>
<evidence type="ECO:0000256" key="1">
    <source>
        <dbReference type="ARBA" id="ARBA00004141"/>
    </source>
</evidence>
<dbReference type="CDD" id="cd13963">
    <property type="entry name" value="PT_UbiA_2"/>
    <property type="match status" value="1"/>
</dbReference>
<evidence type="ECO:0000256" key="5">
    <source>
        <dbReference type="SAM" id="Phobius"/>
    </source>
</evidence>
<dbReference type="InterPro" id="IPR050475">
    <property type="entry name" value="Prenyltransferase_related"/>
</dbReference>
<dbReference type="GO" id="GO:0016765">
    <property type="term" value="F:transferase activity, transferring alkyl or aryl (other than methyl) groups"/>
    <property type="evidence" value="ECO:0007669"/>
    <property type="project" value="InterPro"/>
</dbReference>
<dbReference type="Proteomes" id="UP000184550">
    <property type="component" value="Unassembled WGS sequence"/>
</dbReference>
<feature type="transmembrane region" description="Helical" evidence="5">
    <location>
        <begin position="44"/>
        <end position="64"/>
    </location>
</feature>
<feature type="transmembrane region" description="Helical" evidence="5">
    <location>
        <begin position="312"/>
        <end position="329"/>
    </location>
</feature>
<evidence type="ECO:0000313" key="7">
    <source>
        <dbReference type="Proteomes" id="UP000184550"/>
    </source>
</evidence>
<feature type="transmembrane region" description="Helical" evidence="5">
    <location>
        <begin position="139"/>
        <end position="159"/>
    </location>
</feature>
<gene>
    <name evidence="6" type="ORF">PL8927_820063</name>
</gene>
<reference evidence="6" key="1">
    <citation type="submission" date="2019-10" db="EMBL/GenBank/DDBJ databases">
        <authorList>
            <consortium name="Genoscope - CEA"/>
            <person name="William W."/>
        </authorList>
    </citation>
    <scope>NUCLEOTIDE SEQUENCE [LARGE SCALE GENOMIC DNA]</scope>
    <source>
        <strain evidence="6">BBR_PRJEB10992</strain>
    </source>
</reference>
<dbReference type="GO" id="GO:0016020">
    <property type="term" value="C:membrane"/>
    <property type="evidence" value="ECO:0007669"/>
    <property type="project" value="UniProtKB-SubCell"/>
</dbReference>
<dbReference type="RefSeq" id="WP_083625939.1">
    <property type="nucleotide sequence ID" value="NZ_LR734882.1"/>
</dbReference>
<keyword evidence="2 5" id="KW-0812">Transmembrane</keyword>
<comment type="caution">
    <text evidence="6">The sequence shown here is derived from an EMBL/GenBank/DDBJ whole genome shotgun (WGS) entry which is preliminary data.</text>
</comment>
<dbReference type="InterPro" id="IPR000537">
    <property type="entry name" value="UbiA_prenyltransferase"/>
</dbReference>
<keyword evidence="4 5" id="KW-0472">Membrane</keyword>
<protein>
    <recommendedName>
        <fullName evidence="8">UbiA prenyltransferase</fullName>
    </recommendedName>
</protein>
<feature type="transmembrane region" description="Helical" evidence="5">
    <location>
        <begin position="165"/>
        <end position="182"/>
    </location>
</feature>
<dbReference type="InterPro" id="IPR044878">
    <property type="entry name" value="UbiA_sf"/>
</dbReference>
<dbReference type="Pfam" id="PF01040">
    <property type="entry name" value="UbiA"/>
    <property type="match status" value="1"/>
</dbReference>
<evidence type="ECO:0000256" key="4">
    <source>
        <dbReference type="ARBA" id="ARBA00023136"/>
    </source>
</evidence>
<dbReference type="PANTHER" id="PTHR42723:SF1">
    <property type="entry name" value="CHLOROPHYLL SYNTHASE, CHLOROPLASTIC"/>
    <property type="match status" value="1"/>
</dbReference>
<evidence type="ECO:0000256" key="3">
    <source>
        <dbReference type="ARBA" id="ARBA00022989"/>
    </source>
</evidence>
<evidence type="ECO:0000256" key="2">
    <source>
        <dbReference type="ARBA" id="ARBA00022692"/>
    </source>
</evidence>
<name>A0A7Z9E4L7_9CYAN</name>
<keyword evidence="7" id="KW-1185">Reference proteome</keyword>
<evidence type="ECO:0000313" key="6">
    <source>
        <dbReference type="EMBL" id="VXD24459.1"/>
    </source>
</evidence>
<evidence type="ECO:0008006" key="8">
    <source>
        <dbReference type="Google" id="ProtNLM"/>
    </source>
</evidence>
<dbReference type="EMBL" id="CZCU02000160">
    <property type="protein sequence ID" value="VXD24459.1"/>
    <property type="molecule type" value="Genomic_DNA"/>
</dbReference>
<dbReference type="OrthoDB" id="9803632at2"/>
<feature type="transmembrane region" description="Helical" evidence="5">
    <location>
        <begin position="272"/>
        <end position="291"/>
    </location>
</feature>
<organism evidence="6 7">
    <name type="scientific">Planktothrix serta PCC 8927</name>
    <dbReference type="NCBI Taxonomy" id="671068"/>
    <lineage>
        <taxon>Bacteria</taxon>
        <taxon>Bacillati</taxon>
        <taxon>Cyanobacteriota</taxon>
        <taxon>Cyanophyceae</taxon>
        <taxon>Oscillatoriophycideae</taxon>
        <taxon>Oscillatoriales</taxon>
        <taxon>Microcoleaceae</taxon>
        <taxon>Planktothrix</taxon>
    </lineage>
</organism>
<sequence>MQSKLSAKPLTVIIKLLRPHQWTKNLFCLAGLLFGGRLLQPQAILLSALTVIFFSAIASAIYIFNDIQDRECDRLHPKKKYRPIASGQVSIKIGLAIAFCLATVSFLGAYSLGISTLICVLLYTINNIAYSLKLKNLPLFDVSCIAFGFVLRLLAGIYALGDIPTAWIVLCTFFLTLFLGFSKRRSELLSLLHLQNYQENFESELSTQEGSKLPDLERSYLHLFYQRGRKNQQRPVLSQYTLPYLDSLLNSTATITIMCYALFTITSGKNPSLVITVPIVYYAVMHYKWLVTVLAEGEEPTRILIQDPTIKWSLLIWLISYLAILYFKIDLFH</sequence>
<feature type="transmembrane region" description="Helical" evidence="5">
    <location>
        <begin position="85"/>
        <end position="106"/>
    </location>
</feature>
<comment type="subcellular location">
    <subcellularLocation>
        <location evidence="1">Membrane</location>
        <topology evidence="1">Multi-pass membrane protein</topology>
    </subcellularLocation>
</comment>
<proteinExistence type="predicted"/>
<dbReference type="Gene3D" id="1.10.357.140">
    <property type="entry name" value="UbiA prenyltransferase"/>
    <property type="match status" value="1"/>
</dbReference>
<feature type="transmembrane region" description="Helical" evidence="5">
    <location>
        <begin position="112"/>
        <end position="132"/>
    </location>
</feature>